<comment type="caution">
    <text evidence="3">The sequence shown here is derived from an EMBL/GenBank/DDBJ whole genome shotgun (WGS) entry which is preliminary data.</text>
</comment>
<evidence type="ECO:0000313" key="4">
    <source>
        <dbReference type="Proteomes" id="UP000594638"/>
    </source>
</evidence>
<dbReference type="PANTHER" id="PTHR47587">
    <property type="entry name" value="OS05G0103500 PROTEIN"/>
    <property type="match status" value="1"/>
</dbReference>
<evidence type="ECO:0000313" key="3">
    <source>
        <dbReference type="EMBL" id="CAA3033812.1"/>
    </source>
</evidence>
<dbReference type="Gramene" id="OE9A087462T1">
    <property type="protein sequence ID" value="OE9A087462C1"/>
    <property type="gene ID" value="OE9A087462"/>
</dbReference>
<gene>
    <name evidence="3" type="ORF">OLEA9_A087462</name>
</gene>
<keyword evidence="1" id="KW-0175">Coiled coil</keyword>
<evidence type="ECO:0000256" key="1">
    <source>
        <dbReference type="SAM" id="Coils"/>
    </source>
</evidence>
<dbReference type="OrthoDB" id="70030at2759"/>
<dbReference type="EMBL" id="CACTIH010010834">
    <property type="protein sequence ID" value="CAA3033812.1"/>
    <property type="molecule type" value="Genomic_DNA"/>
</dbReference>
<dbReference type="Proteomes" id="UP000594638">
    <property type="component" value="Unassembled WGS sequence"/>
</dbReference>
<feature type="region of interest" description="Disordered" evidence="2">
    <location>
        <begin position="16"/>
        <end position="81"/>
    </location>
</feature>
<accession>A0A8S0VPH2</accession>
<proteinExistence type="predicted"/>
<feature type="compositionally biased region" description="Pro residues" evidence="2">
    <location>
        <begin position="67"/>
        <end position="79"/>
    </location>
</feature>
<evidence type="ECO:0000256" key="2">
    <source>
        <dbReference type="SAM" id="MobiDB-lite"/>
    </source>
</evidence>
<reference evidence="3 4" key="1">
    <citation type="submission" date="2019-12" db="EMBL/GenBank/DDBJ databases">
        <authorList>
            <person name="Alioto T."/>
            <person name="Alioto T."/>
            <person name="Gomez Garrido J."/>
        </authorList>
    </citation>
    <scope>NUCLEOTIDE SEQUENCE [LARGE SCALE GENOMIC DNA]</scope>
</reference>
<organism evidence="3 4">
    <name type="scientific">Olea europaea subsp. europaea</name>
    <dbReference type="NCBI Taxonomy" id="158383"/>
    <lineage>
        <taxon>Eukaryota</taxon>
        <taxon>Viridiplantae</taxon>
        <taxon>Streptophyta</taxon>
        <taxon>Embryophyta</taxon>
        <taxon>Tracheophyta</taxon>
        <taxon>Spermatophyta</taxon>
        <taxon>Magnoliopsida</taxon>
        <taxon>eudicotyledons</taxon>
        <taxon>Gunneridae</taxon>
        <taxon>Pentapetalae</taxon>
        <taxon>asterids</taxon>
        <taxon>lamiids</taxon>
        <taxon>Lamiales</taxon>
        <taxon>Oleaceae</taxon>
        <taxon>Oleeae</taxon>
        <taxon>Olea</taxon>
    </lineage>
</organism>
<dbReference type="AlphaFoldDB" id="A0A8S0VPH2"/>
<dbReference type="PANTHER" id="PTHR47587:SF2">
    <property type="entry name" value="OS05G0103500 PROTEIN"/>
    <property type="match status" value="1"/>
</dbReference>
<protein>
    <submittedName>
        <fullName evidence="3">MICOS complex subunit mic25a-like isoform X2</fullName>
    </submittedName>
</protein>
<keyword evidence="4" id="KW-1185">Reference proteome</keyword>
<feature type="compositionally biased region" description="Basic and acidic residues" evidence="2">
    <location>
        <begin position="35"/>
        <end position="46"/>
    </location>
</feature>
<name>A0A8S0VPH2_OLEEU</name>
<feature type="compositionally biased region" description="Basic residues" evidence="2">
    <location>
        <begin position="24"/>
        <end position="34"/>
    </location>
</feature>
<sequence>MGESFTIQISSNLVRQLAEDPEKSKKKTKKQKPKISREPQQSEKVHTQQISDDSNAKKGHPASGWPLQPPLYLPVPPPQSANSELEAIRSVLHESEKVVERLNKQQENLLQEVTERAKELHDKEFKLPQQKPMPCLEEKDACLKCYKEHVKDPLKCASFVKDFADCARRVRQLVGTADK</sequence>
<feature type="coiled-coil region" evidence="1">
    <location>
        <begin position="85"/>
        <end position="123"/>
    </location>
</feature>